<name>A0A919EF12_9ACTN</name>
<gene>
    <name evidence="1" type="ORF">GCM10010218_48960</name>
</gene>
<reference evidence="1" key="2">
    <citation type="submission" date="2020-09" db="EMBL/GenBank/DDBJ databases">
        <authorList>
            <person name="Sun Q."/>
            <person name="Ohkuma M."/>
        </authorList>
    </citation>
    <scope>NUCLEOTIDE SEQUENCE</scope>
    <source>
        <strain evidence="1">JCM 4059</strain>
    </source>
</reference>
<reference evidence="1" key="1">
    <citation type="journal article" date="2014" name="Int. J. Syst. Evol. Microbiol.">
        <title>Complete genome sequence of Corynebacterium casei LMG S-19264T (=DSM 44701T), isolated from a smear-ripened cheese.</title>
        <authorList>
            <consortium name="US DOE Joint Genome Institute (JGI-PGF)"/>
            <person name="Walter F."/>
            <person name="Albersmeier A."/>
            <person name="Kalinowski J."/>
            <person name="Ruckert C."/>
        </authorList>
    </citation>
    <scope>NUCLEOTIDE SEQUENCE</scope>
    <source>
        <strain evidence="1">JCM 4059</strain>
    </source>
</reference>
<protein>
    <submittedName>
        <fullName evidence="1">Uncharacterized protein</fullName>
    </submittedName>
</protein>
<dbReference type="Proteomes" id="UP000638313">
    <property type="component" value="Unassembled WGS sequence"/>
</dbReference>
<evidence type="ECO:0000313" key="2">
    <source>
        <dbReference type="Proteomes" id="UP000638313"/>
    </source>
</evidence>
<keyword evidence="2" id="KW-1185">Reference proteome</keyword>
<sequence>MPVDTMTLAEQCRAIVNDGGLTFSPTLPAPVDGFMVSIAGSERTIPVESFGPEVLAHYVADYASRVTDQGLFFGAWVDCGLVYLDLSMNVTDRAEAEAMGRLESQLAIFDVVNGEVISL</sequence>
<organism evidence="1 2">
    <name type="scientific">Streptomyces mashuensis</name>
    <dbReference type="NCBI Taxonomy" id="33904"/>
    <lineage>
        <taxon>Bacteria</taxon>
        <taxon>Bacillati</taxon>
        <taxon>Actinomycetota</taxon>
        <taxon>Actinomycetes</taxon>
        <taxon>Kitasatosporales</taxon>
        <taxon>Streptomycetaceae</taxon>
        <taxon>Streptomyces</taxon>
    </lineage>
</organism>
<accession>A0A919EF12</accession>
<dbReference type="EMBL" id="BNBD01000011">
    <property type="protein sequence ID" value="GHF61628.1"/>
    <property type="molecule type" value="Genomic_DNA"/>
</dbReference>
<dbReference type="AlphaFoldDB" id="A0A919EF12"/>
<evidence type="ECO:0000313" key="1">
    <source>
        <dbReference type="EMBL" id="GHF61628.1"/>
    </source>
</evidence>
<proteinExistence type="predicted"/>
<comment type="caution">
    <text evidence="1">The sequence shown here is derived from an EMBL/GenBank/DDBJ whole genome shotgun (WGS) entry which is preliminary data.</text>
</comment>